<keyword evidence="1 2" id="KW-0238">DNA-binding</keyword>
<feature type="compositionally biased region" description="Polar residues" evidence="4">
    <location>
        <begin position="137"/>
        <end position="158"/>
    </location>
</feature>
<comment type="caution">
    <text evidence="2">Lacks conserved residue(s) required for the propagation of feature annotation.</text>
</comment>
<evidence type="ECO:0000313" key="5">
    <source>
        <dbReference type="EMBL" id="PLW81138.1"/>
    </source>
</evidence>
<dbReference type="InterPro" id="IPR000424">
    <property type="entry name" value="Primosome_PriB/ssb"/>
</dbReference>
<dbReference type="GO" id="GO:0006260">
    <property type="term" value="P:DNA replication"/>
    <property type="evidence" value="ECO:0007669"/>
    <property type="project" value="UniProtKB-UniRule"/>
</dbReference>
<evidence type="ECO:0000256" key="4">
    <source>
        <dbReference type="SAM" id="MobiDB-lite"/>
    </source>
</evidence>
<evidence type="ECO:0000256" key="2">
    <source>
        <dbReference type="HAMAP-Rule" id="MF_00984"/>
    </source>
</evidence>
<name>A0A2N5XYB9_9GAMM</name>
<protein>
    <recommendedName>
        <fullName evidence="2 3">Single-stranded DNA-binding protein</fullName>
        <shortName evidence="2">SSB</shortName>
    </recommendedName>
</protein>
<feature type="short sequence motif" description="Important for interaction with partner proteins" evidence="2">
    <location>
        <begin position="167"/>
        <end position="172"/>
    </location>
</feature>
<dbReference type="CDD" id="cd04496">
    <property type="entry name" value="SSB_OBF"/>
    <property type="match status" value="1"/>
</dbReference>
<gene>
    <name evidence="5" type="ORF">CWI75_17010</name>
</gene>
<organism evidence="5 6">
    <name type="scientific">Kineobactrum sediminis</name>
    <dbReference type="NCBI Taxonomy" id="1905677"/>
    <lineage>
        <taxon>Bacteria</taxon>
        <taxon>Pseudomonadati</taxon>
        <taxon>Pseudomonadota</taxon>
        <taxon>Gammaproteobacteria</taxon>
        <taxon>Cellvibrionales</taxon>
        <taxon>Halieaceae</taxon>
        <taxon>Kineobactrum</taxon>
    </lineage>
</organism>
<dbReference type="PROSITE" id="PS50935">
    <property type="entry name" value="SSB"/>
    <property type="match status" value="1"/>
</dbReference>
<dbReference type="RefSeq" id="WP_101522729.1">
    <property type="nucleotide sequence ID" value="NZ_PKLZ01000016.1"/>
</dbReference>
<dbReference type="GO" id="GO:0006281">
    <property type="term" value="P:DNA repair"/>
    <property type="evidence" value="ECO:0007669"/>
    <property type="project" value="UniProtKB-UniRule"/>
</dbReference>
<dbReference type="NCBIfam" id="TIGR00621">
    <property type="entry name" value="ssb"/>
    <property type="match status" value="1"/>
</dbReference>
<feature type="compositionally biased region" description="Gly residues" evidence="4">
    <location>
        <begin position="116"/>
        <end position="128"/>
    </location>
</feature>
<keyword evidence="2" id="KW-0235">DNA replication</keyword>
<dbReference type="GO" id="GO:0003697">
    <property type="term" value="F:single-stranded DNA binding"/>
    <property type="evidence" value="ECO:0007669"/>
    <property type="project" value="UniProtKB-UniRule"/>
</dbReference>
<keyword evidence="6" id="KW-1185">Reference proteome</keyword>
<evidence type="ECO:0000313" key="6">
    <source>
        <dbReference type="Proteomes" id="UP000234845"/>
    </source>
</evidence>
<keyword evidence="2" id="KW-0233">DNA recombination</keyword>
<keyword evidence="2" id="KW-0227">DNA damage</keyword>
<dbReference type="PANTHER" id="PTHR10302">
    <property type="entry name" value="SINGLE-STRANDED DNA-BINDING PROTEIN"/>
    <property type="match status" value="1"/>
</dbReference>
<dbReference type="AlphaFoldDB" id="A0A2N5XYB9"/>
<evidence type="ECO:0000256" key="1">
    <source>
        <dbReference type="ARBA" id="ARBA00023125"/>
    </source>
</evidence>
<dbReference type="Gene3D" id="2.40.50.140">
    <property type="entry name" value="Nucleic acid-binding proteins"/>
    <property type="match status" value="1"/>
</dbReference>
<dbReference type="HAMAP" id="MF_00984">
    <property type="entry name" value="SSB"/>
    <property type="match status" value="1"/>
</dbReference>
<comment type="function">
    <text evidence="2">Plays an important role in DNA replication, recombination and repair. Binds to ssDNA and to an array of partner proteins to recruit them to their sites of action during DNA metabolism.</text>
</comment>
<dbReference type="InterPro" id="IPR012340">
    <property type="entry name" value="NA-bd_OB-fold"/>
</dbReference>
<dbReference type="PANTHER" id="PTHR10302:SF27">
    <property type="entry name" value="SINGLE-STRANDED DNA-BINDING PROTEIN"/>
    <property type="match status" value="1"/>
</dbReference>
<dbReference type="GO" id="GO:0006310">
    <property type="term" value="P:DNA recombination"/>
    <property type="evidence" value="ECO:0007669"/>
    <property type="project" value="UniProtKB-UniRule"/>
</dbReference>
<dbReference type="GO" id="GO:0009295">
    <property type="term" value="C:nucleoid"/>
    <property type="evidence" value="ECO:0007669"/>
    <property type="project" value="TreeGrafter"/>
</dbReference>
<dbReference type="PIRSF" id="PIRSF002070">
    <property type="entry name" value="SSB"/>
    <property type="match status" value="1"/>
</dbReference>
<sequence>MASRGVNKVILVGNLGADPEVRYMPSGGAVTNVTLATSESWKDKQTGQPQERTEWHRIVFFNRLAEIAGEYLKKGSKLYVEGSLRTRKWQGQDGQDRYTTEIVAAEMQMLDSRGSGQQGGGQQGGGNYAQGDYNQGAPQDSSPPAGSRQPAQPQSSGSPAGDFSEFDDDIPF</sequence>
<accession>A0A2N5XYB9</accession>
<dbReference type="InterPro" id="IPR011344">
    <property type="entry name" value="ssDNA-bd"/>
</dbReference>
<dbReference type="Proteomes" id="UP000234845">
    <property type="component" value="Unassembled WGS sequence"/>
</dbReference>
<evidence type="ECO:0000256" key="3">
    <source>
        <dbReference type="PIRNR" id="PIRNR002070"/>
    </source>
</evidence>
<feature type="region of interest" description="Disordered" evidence="4">
    <location>
        <begin position="112"/>
        <end position="172"/>
    </location>
</feature>
<dbReference type="OrthoDB" id="9809878at2"/>
<keyword evidence="2" id="KW-0234">DNA repair</keyword>
<dbReference type="Pfam" id="PF00436">
    <property type="entry name" value="SSB"/>
    <property type="match status" value="1"/>
</dbReference>
<dbReference type="EMBL" id="PKLZ01000016">
    <property type="protein sequence ID" value="PLW81138.1"/>
    <property type="molecule type" value="Genomic_DNA"/>
</dbReference>
<comment type="caution">
    <text evidence="5">The sequence shown here is derived from an EMBL/GenBank/DDBJ whole genome shotgun (WGS) entry which is preliminary data.</text>
</comment>
<dbReference type="SUPFAM" id="SSF50249">
    <property type="entry name" value="Nucleic acid-binding proteins"/>
    <property type="match status" value="1"/>
</dbReference>
<reference evidence="6" key="1">
    <citation type="submission" date="2017-11" db="EMBL/GenBank/DDBJ databases">
        <title>The draft genome sequence of Chromatocurvus sp. F02.</title>
        <authorList>
            <person name="Du Z.-J."/>
            <person name="Chang Y.-Q."/>
        </authorList>
    </citation>
    <scope>NUCLEOTIDE SEQUENCE [LARGE SCALE GENOMIC DNA]</scope>
    <source>
        <strain evidence="6">F02</strain>
    </source>
</reference>
<comment type="subunit">
    <text evidence="2">Homotetramer.</text>
</comment>
<proteinExistence type="inferred from homology"/>